<proteinExistence type="evidence at transcript level"/>
<sequence length="122" mass="13597">MLAPTFLRSQHVQVSIKFTVTFVTSGLNQYKPALYLVALHTLEQNTNLVTSNTLTETLAEHLKTNTHSLLAGLRTAANLNRVTTTNLALLYPTGYNSTLARNGKNIVNSNQERHVILTFWSQ</sequence>
<dbReference type="AntiFam" id="ANF00225">
    <property type="entry name" value="Shadow ORF (opposite tuf)"/>
</dbReference>
<organism evidence="1">
    <name type="scientific">Babesia bovis</name>
    <dbReference type="NCBI Taxonomy" id="5865"/>
    <lineage>
        <taxon>Eukaryota</taxon>
        <taxon>Sar</taxon>
        <taxon>Alveolata</taxon>
        <taxon>Apicomplexa</taxon>
        <taxon>Aconoidasida</taxon>
        <taxon>Piroplasmida</taxon>
        <taxon>Babesiidae</taxon>
        <taxon>Babesia</taxon>
    </lineage>
</organism>
<evidence type="ECO:0000313" key="1">
    <source>
        <dbReference type="EMBL" id="BAN64637.1"/>
    </source>
</evidence>
<dbReference type="EMBL" id="AK440843">
    <property type="protein sequence ID" value="BAN64637.1"/>
    <property type="molecule type" value="mRNA"/>
</dbReference>
<reference evidence="1" key="1">
    <citation type="journal article" date="2014" name="BMC Genomics">
        <title>The Babesia bovis gene and promoter model: an update from full-length EST analysis.</title>
        <authorList>
            <person name="Yamagishi J."/>
            <person name="Wakaguri H."/>
            <person name="Yokoyama N."/>
            <person name="Yamashita R."/>
            <person name="Suzuki Y."/>
            <person name="Xuan X."/>
            <person name="Igarashi I."/>
        </authorList>
    </citation>
    <scope>NUCLEOTIDE SEQUENCE</scope>
    <source>
        <strain evidence="1">Texas</strain>
    </source>
</reference>
<name>S6BKX2_BABBO</name>
<accession>S6BKX2</accession>
<dbReference type="AlphaFoldDB" id="S6BKX2"/>
<protein>
    <submittedName>
        <fullName evidence="1">Isxac3 transposase</fullName>
    </submittedName>
</protein>